<proteinExistence type="predicted"/>
<feature type="compositionally biased region" description="Basic residues" evidence="1">
    <location>
        <begin position="31"/>
        <end position="44"/>
    </location>
</feature>
<name>A0A8J5MZY0_HOMAM</name>
<feature type="region of interest" description="Disordered" evidence="1">
    <location>
        <begin position="1"/>
        <end position="44"/>
    </location>
</feature>
<dbReference type="Proteomes" id="UP000747542">
    <property type="component" value="Unassembled WGS sequence"/>
</dbReference>
<organism evidence="2 3">
    <name type="scientific">Homarus americanus</name>
    <name type="common">American lobster</name>
    <dbReference type="NCBI Taxonomy" id="6706"/>
    <lineage>
        <taxon>Eukaryota</taxon>
        <taxon>Metazoa</taxon>
        <taxon>Ecdysozoa</taxon>
        <taxon>Arthropoda</taxon>
        <taxon>Crustacea</taxon>
        <taxon>Multicrustacea</taxon>
        <taxon>Malacostraca</taxon>
        <taxon>Eumalacostraca</taxon>
        <taxon>Eucarida</taxon>
        <taxon>Decapoda</taxon>
        <taxon>Pleocyemata</taxon>
        <taxon>Astacidea</taxon>
        <taxon>Nephropoidea</taxon>
        <taxon>Nephropidae</taxon>
        <taxon>Homarus</taxon>
    </lineage>
</organism>
<evidence type="ECO:0000313" key="3">
    <source>
        <dbReference type="Proteomes" id="UP000747542"/>
    </source>
</evidence>
<keyword evidence="3" id="KW-1185">Reference proteome</keyword>
<evidence type="ECO:0000313" key="2">
    <source>
        <dbReference type="EMBL" id="KAG7169834.1"/>
    </source>
</evidence>
<sequence length="44" mass="5370">MHHKRQSTQKKKEQRSKHQPQQYTKQTKLTRQSHKGLKHPPKVQ</sequence>
<dbReference type="AlphaFoldDB" id="A0A8J5MZY0"/>
<feature type="compositionally biased region" description="Polar residues" evidence="1">
    <location>
        <begin position="19"/>
        <end position="30"/>
    </location>
</feature>
<evidence type="ECO:0000256" key="1">
    <source>
        <dbReference type="SAM" id="MobiDB-lite"/>
    </source>
</evidence>
<gene>
    <name evidence="2" type="ORF">Hamer_G030117</name>
</gene>
<accession>A0A8J5MZY0</accession>
<feature type="compositionally biased region" description="Basic residues" evidence="1">
    <location>
        <begin position="1"/>
        <end position="18"/>
    </location>
</feature>
<reference evidence="2" key="1">
    <citation type="journal article" date="2021" name="Sci. Adv.">
        <title>The American lobster genome reveals insights on longevity, neural, and immune adaptations.</title>
        <authorList>
            <person name="Polinski J.M."/>
            <person name="Zimin A.V."/>
            <person name="Clark K.F."/>
            <person name="Kohn A.B."/>
            <person name="Sadowski N."/>
            <person name="Timp W."/>
            <person name="Ptitsyn A."/>
            <person name="Khanna P."/>
            <person name="Romanova D.Y."/>
            <person name="Williams P."/>
            <person name="Greenwood S.J."/>
            <person name="Moroz L.L."/>
            <person name="Walt D.R."/>
            <person name="Bodnar A.G."/>
        </authorList>
    </citation>
    <scope>NUCLEOTIDE SEQUENCE</scope>
    <source>
        <strain evidence="2">GMGI-L3</strain>
    </source>
</reference>
<protein>
    <submittedName>
        <fullName evidence="2">Uncharacterized protein</fullName>
    </submittedName>
</protein>
<dbReference type="EMBL" id="JAHLQT010015260">
    <property type="protein sequence ID" value="KAG7169834.1"/>
    <property type="molecule type" value="Genomic_DNA"/>
</dbReference>
<comment type="caution">
    <text evidence="2">The sequence shown here is derived from an EMBL/GenBank/DDBJ whole genome shotgun (WGS) entry which is preliminary data.</text>
</comment>